<evidence type="ECO:0000313" key="2">
    <source>
        <dbReference type="Proteomes" id="UP000326553"/>
    </source>
</evidence>
<sequence>MPTAPVDGPDEWYTVLDPVWQCAGAAEDSVLCVGCLESRLGRRLMHTDFIPAALNDPDYGHHSQRLLSRLRPATED</sequence>
<reference evidence="1 2" key="1">
    <citation type="submission" date="2017-09" db="EMBL/GenBank/DDBJ databases">
        <authorList>
            <person name="Lee N."/>
            <person name="Cho B.-K."/>
        </authorList>
    </citation>
    <scope>NUCLEOTIDE SEQUENCE [LARGE SCALE GENOMIC DNA]</scope>
    <source>
        <strain evidence="1 2">ATCC 12461</strain>
    </source>
</reference>
<dbReference type="Proteomes" id="UP000326553">
    <property type="component" value="Chromosome"/>
</dbReference>
<gene>
    <name evidence="1" type="ORF">CP975_06750</name>
</gene>
<dbReference type="KEGG" id="salw:CP975_06750"/>
<dbReference type="EMBL" id="CP023695">
    <property type="protein sequence ID" value="QEV17239.1"/>
    <property type="molecule type" value="Genomic_DNA"/>
</dbReference>
<dbReference type="AlphaFoldDB" id="A0A5J6HAT7"/>
<accession>A0A5J6HAT7</accession>
<dbReference type="OrthoDB" id="839783at2"/>
<organism evidence="1 2">
    <name type="scientific">Streptomyces alboniger</name>
    <dbReference type="NCBI Taxonomy" id="132473"/>
    <lineage>
        <taxon>Bacteria</taxon>
        <taxon>Bacillati</taxon>
        <taxon>Actinomycetota</taxon>
        <taxon>Actinomycetes</taxon>
        <taxon>Kitasatosporales</taxon>
        <taxon>Streptomycetaceae</taxon>
        <taxon>Streptomyces</taxon>
        <taxon>Streptomyces aurantiacus group</taxon>
    </lineage>
</organism>
<keyword evidence="2" id="KW-1185">Reference proteome</keyword>
<protein>
    <submittedName>
        <fullName evidence="1">Uncharacterized protein</fullName>
    </submittedName>
</protein>
<dbReference type="RefSeq" id="WP_055534813.1">
    <property type="nucleotide sequence ID" value="NZ_CP023695.1"/>
</dbReference>
<proteinExistence type="predicted"/>
<name>A0A5J6HAT7_STRAD</name>
<evidence type="ECO:0000313" key="1">
    <source>
        <dbReference type="EMBL" id="QEV17239.1"/>
    </source>
</evidence>